<dbReference type="SMART" id="SM00225">
    <property type="entry name" value="BTB"/>
    <property type="match status" value="1"/>
</dbReference>
<reference evidence="3" key="1">
    <citation type="submission" date="2020-01" db="EMBL/GenBank/DDBJ databases">
        <authorList>
            <consortium name="DOE Joint Genome Institute"/>
            <person name="Haridas S."/>
            <person name="Albert R."/>
            <person name="Binder M."/>
            <person name="Bloem J."/>
            <person name="Labutti K."/>
            <person name="Salamov A."/>
            <person name="Andreopoulos B."/>
            <person name="Baker S.E."/>
            <person name="Barry K."/>
            <person name="Bills G."/>
            <person name="Bluhm B.H."/>
            <person name="Cannon C."/>
            <person name="Castanera R."/>
            <person name="Culley D.E."/>
            <person name="Daum C."/>
            <person name="Ezra D."/>
            <person name="Gonzalez J.B."/>
            <person name="Henrissat B."/>
            <person name="Kuo A."/>
            <person name="Liang C."/>
            <person name="Lipzen A."/>
            <person name="Lutzoni F."/>
            <person name="Magnuson J."/>
            <person name="Mondo S."/>
            <person name="Nolan M."/>
            <person name="Ohm R."/>
            <person name="Pangilinan J."/>
            <person name="Park H.-J."/>
            <person name="Ramirez L."/>
            <person name="Alfaro M."/>
            <person name="Sun H."/>
            <person name="Tritt A."/>
            <person name="Yoshinaga Y."/>
            <person name="Zwiers L.-H."/>
            <person name="Turgeon B.G."/>
            <person name="Goodwin S.B."/>
            <person name="Spatafora J.W."/>
            <person name="Crous P.W."/>
            <person name="Grigoriev I.V."/>
        </authorList>
    </citation>
    <scope>NUCLEOTIDE SEQUENCE</scope>
    <source>
        <strain evidence="3">IPT5</strain>
    </source>
</reference>
<dbReference type="Pfam" id="PF00651">
    <property type="entry name" value="BTB"/>
    <property type="match status" value="1"/>
</dbReference>
<evidence type="ECO:0000256" key="1">
    <source>
        <dbReference type="SAM" id="MobiDB-lite"/>
    </source>
</evidence>
<dbReference type="CDD" id="cd18186">
    <property type="entry name" value="BTB_POZ_ZBTB_KLHL-like"/>
    <property type="match status" value="1"/>
</dbReference>
<feature type="compositionally biased region" description="Polar residues" evidence="1">
    <location>
        <begin position="308"/>
        <end position="324"/>
    </location>
</feature>
<evidence type="ECO:0000313" key="3">
    <source>
        <dbReference type="EMBL" id="KAF2846056.1"/>
    </source>
</evidence>
<feature type="domain" description="BTB" evidence="2">
    <location>
        <begin position="33"/>
        <end position="104"/>
    </location>
</feature>
<feature type="compositionally biased region" description="Low complexity" evidence="1">
    <location>
        <begin position="242"/>
        <end position="253"/>
    </location>
</feature>
<feature type="region of interest" description="Disordered" evidence="1">
    <location>
        <begin position="237"/>
        <end position="296"/>
    </location>
</feature>
<protein>
    <recommendedName>
        <fullName evidence="2">BTB domain-containing protein</fullName>
    </recommendedName>
</protein>
<dbReference type="InterPro" id="IPR011333">
    <property type="entry name" value="SKP1/BTB/POZ_sf"/>
</dbReference>
<accession>A0A6A7ARW2</accession>
<dbReference type="PROSITE" id="PS50097">
    <property type="entry name" value="BTB"/>
    <property type="match status" value="1"/>
</dbReference>
<dbReference type="Proteomes" id="UP000799423">
    <property type="component" value="Unassembled WGS sequence"/>
</dbReference>
<name>A0A6A7ARW2_9PLEO</name>
<dbReference type="OrthoDB" id="1022638at2759"/>
<gene>
    <name evidence="3" type="ORF">T440DRAFT_511196</name>
</gene>
<dbReference type="AlphaFoldDB" id="A0A6A7ARW2"/>
<organism evidence="3 4">
    <name type="scientific">Plenodomus tracheiphilus IPT5</name>
    <dbReference type="NCBI Taxonomy" id="1408161"/>
    <lineage>
        <taxon>Eukaryota</taxon>
        <taxon>Fungi</taxon>
        <taxon>Dikarya</taxon>
        <taxon>Ascomycota</taxon>
        <taxon>Pezizomycotina</taxon>
        <taxon>Dothideomycetes</taxon>
        <taxon>Pleosporomycetidae</taxon>
        <taxon>Pleosporales</taxon>
        <taxon>Pleosporineae</taxon>
        <taxon>Leptosphaeriaceae</taxon>
        <taxon>Plenodomus</taxon>
    </lineage>
</organism>
<feature type="region of interest" description="Disordered" evidence="1">
    <location>
        <begin position="308"/>
        <end position="361"/>
    </location>
</feature>
<dbReference type="InterPro" id="IPR000210">
    <property type="entry name" value="BTB/POZ_dom"/>
</dbReference>
<dbReference type="SUPFAM" id="SSF54695">
    <property type="entry name" value="POZ domain"/>
    <property type="match status" value="1"/>
</dbReference>
<sequence>MSTFGTIPVVFGKIAAPAPPAGSPLGQEREKMKDCRIEESGAVMFPVHQSLLCSRSELFKSLFENVGGPSHILKEEALCLPERQPEDFRRYLNLIYANQLVTKGPGEWEKLCRLYLLAEKMQDRAAKNTVVDGMHTFLFELVSDLSSTVDITKILPPEATERLYNGTASGCQVRRLIVDVYADCGHESWLREGREHLPTDLVYNVAVQLMQQRSTKVYGSSINRPASWYHEQISGREKEARVVTPPITPPRTVSNKTDTDTAKRSYTKPRPRRTTPKRAHQLPVTPPPSTGKTLTTEEGAMPKLHTLSLQATTPTREPQKTPRSSLFDITWKKPESTDPVGKFGNTKPPAPSVKDIDQVMS</sequence>
<evidence type="ECO:0000313" key="4">
    <source>
        <dbReference type="Proteomes" id="UP000799423"/>
    </source>
</evidence>
<feature type="compositionally biased region" description="Basic residues" evidence="1">
    <location>
        <begin position="265"/>
        <end position="280"/>
    </location>
</feature>
<dbReference type="Gene3D" id="3.30.710.10">
    <property type="entry name" value="Potassium Channel Kv1.1, Chain A"/>
    <property type="match status" value="1"/>
</dbReference>
<dbReference type="EMBL" id="MU006339">
    <property type="protein sequence ID" value="KAF2846056.1"/>
    <property type="molecule type" value="Genomic_DNA"/>
</dbReference>
<evidence type="ECO:0000259" key="2">
    <source>
        <dbReference type="PROSITE" id="PS50097"/>
    </source>
</evidence>
<proteinExistence type="predicted"/>
<keyword evidence="4" id="KW-1185">Reference proteome</keyword>